<organism evidence="2 3">
    <name type="scientific">Brevibacillus reuszeri</name>
    <dbReference type="NCBI Taxonomy" id="54915"/>
    <lineage>
        <taxon>Bacteria</taxon>
        <taxon>Bacillati</taxon>
        <taxon>Bacillota</taxon>
        <taxon>Bacilli</taxon>
        <taxon>Bacillales</taxon>
        <taxon>Paenibacillaceae</taxon>
        <taxon>Brevibacillus</taxon>
    </lineage>
</organism>
<reference evidence="3" key="1">
    <citation type="submission" date="2015-07" db="EMBL/GenBank/DDBJ databases">
        <title>Genome sequencing project for genomic taxonomy and phylogenomics of Bacillus-like bacteria.</title>
        <authorList>
            <person name="Liu B."/>
            <person name="Wang J."/>
            <person name="Zhu Y."/>
            <person name="Liu G."/>
            <person name="Chen Q."/>
            <person name="Chen Z."/>
            <person name="Lan J."/>
            <person name="Che J."/>
            <person name="Ge C."/>
            <person name="Shi H."/>
            <person name="Pan Z."/>
            <person name="Liu X."/>
        </authorList>
    </citation>
    <scope>NUCLEOTIDE SEQUENCE [LARGE SCALE GENOMIC DNA]</scope>
    <source>
        <strain evidence="3">DSM 9887</strain>
    </source>
</reference>
<dbReference type="Proteomes" id="UP000319578">
    <property type="component" value="Unassembled WGS sequence"/>
</dbReference>
<reference evidence="2" key="2">
    <citation type="submission" date="2015-07" db="EMBL/GenBank/DDBJ databases">
        <title>MeaNS - Measles Nucleotide Surveillance Program.</title>
        <authorList>
            <person name="Tran T."/>
            <person name="Druce J."/>
        </authorList>
    </citation>
    <scope>NUCLEOTIDE SEQUENCE</scope>
    <source>
        <strain evidence="2">DSM 9887</strain>
    </source>
</reference>
<dbReference type="OrthoDB" id="2474323at2"/>
<dbReference type="AlphaFoldDB" id="A0A0K9YWZ6"/>
<comment type="caution">
    <text evidence="2">The sequence shown here is derived from an EMBL/GenBank/DDBJ whole genome shotgun (WGS) entry which is preliminary data.</text>
</comment>
<proteinExistence type="predicted"/>
<protein>
    <submittedName>
        <fullName evidence="2">Uncharacterized protein</fullName>
    </submittedName>
</protein>
<sequence length="105" mass="12369">MSDFTVIFTDDTELAEHEAVNKGYRNDVFVKIQEDYYNLKVYDIVRLKQDFESEVEAYGYYSVEPNLVLVTEVSTDNVMKIIAQLYEDGYFHHLKPVDKKIFDLV</sequence>
<evidence type="ECO:0000313" key="1">
    <source>
        <dbReference type="EMBL" id="GED68495.1"/>
    </source>
</evidence>
<evidence type="ECO:0000313" key="3">
    <source>
        <dbReference type="Proteomes" id="UP000036834"/>
    </source>
</evidence>
<evidence type="ECO:0000313" key="2">
    <source>
        <dbReference type="EMBL" id="KNB73162.1"/>
    </source>
</evidence>
<dbReference type="EMBL" id="BJON01000008">
    <property type="protein sequence ID" value="GED68495.1"/>
    <property type="molecule type" value="Genomic_DNA"/>
</dbReference>
<gene>
    <name evidence="2" type="ORF">ADS79_04080</name>
    <name evidence="1" type="ORF">BRE01_21970</name>
</gene>
<dbReference type="EMBL" id="LGIQ01000005">
    <property type="protein sequence ID" value="KNB73162.1"/>
    <property type="molecule type" value="Genomic_DNA"/>
</dbReference>
<dbReference type="PATRIC" id="fig|54915.3.peg.6194"/>
<keyword evidence="4" id="KW-1185">Reference proteome</keyword>
<evidence type="ECO:0000313" key="4">
    <source>
        <dbReference type="Proteomes" id="UP000319578"/>
    </source>
</evidence>
<reference evidence="1 4" key="3">
    <citation type="submission" date="2019-06" db="EMBL/GenBank/DDBJ databases">
        <title>Whole genome shotgun sequence of Brevibacillus reuszeri NBRC 15719.</title>
        <authorList>
            <person name="Hosoyama A."/>
            <person name="Uohara A."/>
            <person name="Ohji S."/>
            <person name="Ichikawa N."/>
        </authorList>
    </citation>
    <scope>NUCLEOTIDE SEQUENCE [LARGE SCALE GENOMIC DNA]</scope>
    <source>
        <strain evidence="1 4">NBRC 15719</strain>
    </source>
</reference>
<dbReference type="Proteomes" id="UP000036834">
    <property type="component" value="Unassembled WGS sequence"/>
</dbReference>
<name>A0A0K9YWZ6_9BACL</name>
<dbReference type="RefSeq" id="WP_049737151.1">
    <property type="nucleotide sequence ID" value="NZ_BJON01000008.1"/>
</dbReference>
<dbReference type="STRING" id="54915.ADS79_04080"/>
<accession>A0A0K9YWZ6</accession>